<dbReference type="Pfam" id="PF09429">
    <property type="entry name" value="Wbp11"/>
    <property type="match status" value="1"/>
</dbReference>
<dbReference type="OrthoDB" id="205569at2759"/>
<feature type="compositionally biased region" description="Basic and acidic residues" evidence="1">
    <location>
        <begin position="362"/>
        <end position="371"/>
    </location>
</feature>
<feature type="compositionally biased region" description="Pro residues" evidence="1">
    <location>
        <begin position="193"/>
        <end position="220"/>
    </location>
</feature>
<comment type="caution">
    <text evidence="3">The sequence shown here is derived from an EMBL/GenBank/DDBJ whole genome shotgun (WGS) entry which is preliminary data.</text>
</comment>
<feature type="compositionally biased region" description="Basic and acidic residues" evidence="1">
    <location>
        <begin position="115"/>
        <end position="130"/>
    </location>
</feature>
<feature type="region of interest" description="Disordered" evidence="1">
    <location>
        <begin position="1"/>
        <end position="315"/>
    </location>
</feature>
<dbReference type="Proteomes" id="UP000095149">
    <property type="component" value="Unassembled WGS sequence"/>
</dbReference>
<feature type="region of interest" description="Disordered" evidence="1">
    <location>
        <begin position="334"/>
        <end position="380"/>
    </location>
</feature>
<gene>
    <name evidence="3" type="ORF">I350_02055</name>
</gene>
<feature type="compositionally biased region" description="Basic and acidic residues" evidence="1">
    <location>
        <begin position="11"/>
        <end position="103"/>
    </location>
</feature>
<dbReference type="InterPro" id="IPR019007">
    <property type="entry name" value="Wbp11/ELF5/Saf1_N"/>
</dbReference>
<feature type="compositionally biased region" description="Pro residues" evidence="1">
    <location>
        <begin position="247"/>
        <end position="258"/>
    </location>
</feature>
<dbReference type="Pfam" id="PF12622">
    <property type="entry name" value="NpwBP"/>
    <property type="match status" value="1"/>
</dbReference>
<evidence type="ECO:0000259" key="2">
    <source>
        <dbReference type="Pfam" id="PF09429"/>
    </source>
</evidence>
<evidence type="ECO:0000313" key="3">
    <source>
        <dbReference type="EMBL" id="ODO09836.1"/>
    </source>
</evidence>
<feature type="domain" description="Wbp11/ELF5/Saf1 N-terminal" evidence="2">
    <location>
        <begin position="3"/>
        <end position="76"/>
    </location>
</feature>
<accession>A0A1E3KA51</accession>
<dbReference type="EMBL" id="MEKH01000003">
    <property type="protein sequence ID" value="ODO09836.1"/>
    <property type="molecule type" value="Genomic_DNA"/>
</dbReference>
<feature type="compositionally biased region" description="Low complexity" evidence="1">
    <location>
        <begin position="305"/>
        <end position="315"/>
    </location>
</feature>
<evidence type="ECO:0000256" key="1">
    <source>
        <dbReference type="SAM" id="MobiDB-lite"/>
    </source>
</evidence>
<dbReference type="GO" id="GO:0006396">
    <property type="term" value="P:RNA processing"/>
    <property type="evidence" value="ECO:0007669"/>
    <property type="project" value="InterPro"/>
</dbReference>
<name>A0A1E3KA51_9TREE</name>
<protein>
    <recommendedName>
        <fullName evidence="2">Wbp11/ELF5/Saf1 N-terminal domain-containing protein</fullName>
    </recommendedName>
</protein>
<reference evidence="3 4" key="1">
    <citation type="submission" date="2016-06" db="EMBL/GenBank/DDBJ databases">
        <title>Evolution of pathogenesis and genome organization in the Tremellales.</title>
        <authorList>
            <person name="Cuomo C."/>
            <person name="Litvintseva A."/>
            <person name="Heitman J."/>
            <person name="Chen Y."/>
            <person name="Sun S."/>
            <person name="Springer D."/>
            <person name="Dromer F."/>
            <person name="Young S."/>
            <person name="Zeng Q."/>
            <person name="Chapman S."/>
            <person name="Gujja S."/>
            <person name="Saif S."/>
            <person name="Birren B."/>
        </authorList>
    </citation>
    <scope>NUCLEOTIDE SEQUENCE [LARGE SCALE GENOMIC DNA]</scope>
    <source>
        <strain evidence="3 4">CBS 6273</strain>
    </source>
</reference>
<dbReference type="AlphaFoldDB" id="A0A1E3KA51"/>
<evidence type="ECO:0000313" key="4">
    <source>
        <dbReference type="Proteomes" id="UP000095149"/>
    </source>
</evidence>
<feature type="compositionally biased region" description="Acidic residues" evidence="1">
    <location>
        <begin position="177"/>
        <end position="188"/>
    </location>
</feature>
<organism evidence="3 4">
    <name type="scientific">Cryptococcus amylolentus CBS 6273</name>
    <dbReference type="NCBI Taxonomy" id="1296118"/>
    <lineage>
        <taxon>Eukaryota</taxon>
        <taxon>Fungi</taxon>
        <taxon>Dikarya</taxon>
        <taxon>Basidiomycota</taxon>
        <taxon>Agaricomycotina</taxon>
        <taxon>Tremellomycetes</taxon>
        <taxon>Tremellales</taxon>
        <taxon>Cryptococcaceae</taxon>
        <taxon>Cryptococcus</taxon>
    </lineage>
</organism>
<proteinExistence type="predicted"/>
<sequence length="413" mass="44749">MAKKSGNPADAYRKQLKAKEQKKAVQNKEARQKARDTQTAKKDTRELETEIRALKSQNDSDSKKRVQELEKELKYISGVKEKYVEEHPDEHDKVFRVRRRPEGEGQGESSGAGSDKFDQMGRLRDPKRSVYYDAVYNPYGAPPPGMPYRERTPEEESEEEDSDDDIVMPEGPRPDSGEDSDGDSDDSDYIPLPEGPPPPKPQSAPSLPLPNLGPPRPPHAPGFFHGPLSSIPPRPPYGTPQNVQPWGVPPPGFRPPPSGQMRGQFSGPPSSANLPPRPPPGGQPGAISAPPKPAAPVPAVESRPSTEAPASAEISAAPVLRDLRKEATTFVPRNIKKRKPGTAAPDRINAAPGAGEIDEDGDERKRARVEEEGGGLMGKLGSVLGAQTQASKSTKQNVDDDYQKFLEGLGDLG</sequence>
<feature type="compositionally biased region" description="Acidic residues" evidence="1">
    <location>
        <begin position="155"/>
        <end position="167"/>
    </location>
</feature>